<dbReference type="AlphaFoldDB" id="A0A9P6CIM0"/>
<proteinExistence type="predicted"/>
<reference evidence="1" key="1">
    <citation type="submission" date="2020-11" db="EMBL/GenBank/DDBJ databases">
        <authorList>
            <consortium name="DOE Joint Genome Institute"/>
            <person name="Ahrendt S."/>
            <person name="Riley R."/>
            <person name="Andreopoulos W."/>
            <person name="Labutti K."/>
            <person name="Pangilinan J."/>
            <person name="Ruiz-Duenas F.J."/>
            <person name="Barrasa J.M."/>
            <person name="Sanchez-Garcia M."/>
            <person name="Camarero S."/>
            <person name="Miyauchi S."/>
            <person name="Serrano A."/>
            <person name="Linde D."/>
            <person name="Babiker R."/>
            <person name="Drula E."/>
            <person name="Ayuso-Fernandez I."/>
            <person name="Pacheco R."/>
            <person name="Padilla G."/>
            <person name="Ferreira P."/>
            <person name="Barriuso J."/>
            <person name="Kellner H."/>
            <person name="Castanera R."/>
            <person name="Alfaro M."/>
            <person name="Ramirez L."/>
            <person name="Pisabarro A.G."/>
            <person name="Kuo A."/>
            <person name="Tritt A."/>
            <person name="Lipzen A."/>
            <person name="He G."/>
            <person name="Yan M."/>
            <person name="Ng V."/>
            <person name="Cullen D."/>
            <person name="Martin F."/>
            <person name="Rosso M.-N."/>
            <person name="Henrissat B."/>
            <person name="Hibbett D."/>
            <person name="Martinez A.T."/>
            <person name="Grigoriev I.V."/>
        </authorList>
    </citation>
    <scope>NUCLEOTIDE SEQUENCE</scope>
    <source>
        <strain evidence="1">CBS 247.69</strain>
    </source>
</reference>
<evidence type="ECO:0000313" key="2">
    <source>
        <dbReference type="Proteomes" id="UP000807353"/>
    </source>
</evidence>
<accession>A0A9P6CIM0</accession>
<dbReference type="EMBL" id="MU150236">
    <property type="protein sequence ID" value="KAF9467527.1"/>
    <property type="molecule type" value="Genomic_DNA"/>
</dbReference>
<keyword evidence="2" id="KW-1185">Reference proteome</keyword>
<sequence length="180" mass="20306">MAPWPTSLMQCFQLNFNAEEDFYAPYNKLLCTLFPVDTPFIVVPRIYRTTDSGSSSSVSLEYTVLFVNKPVFVLQVKAPSRFRIISAREEADTQLRRRIRDLVSSAAIPTLHAVSAFGTRLCFYSIQEGSSIAPLSVIPDPDLLVETVPSDRWDCDLLDDDGAIRLKEVVNKIRNQCENL</sequence>
<protein>
    <submittedName>
        <fullName evidence="1">Uncharacterized protein</fullName>
    </submittedName>
</protein>
<organism evidence="1 2">
    <name type="scientific">Collybia nuda</name>
    <dbReference type="NCBI Taxonomy" id="64659"/>
    <lineage>
        <taxon>Eukaryota</taxon>
        <taxon>Fungi</taxon>
        <taxon>Dikarya</taxon>
        <taxon>Basidiomycota</taxon>
        <taxon>Agaricomycotina</taxon>
        <taxon>Agaricomycetes</taxon>
        <taxon>Agaricomycetidae</taxon>
        <taxon>Agaricales</taxon>
        <taxon>Tricholomatineae</taxon>
        <taxon>Clitocybaceae</taxon>
        <taxon>Collybia</taxon>
    </lineage>
</organism>
<comment type="caution">
    <text evidence="1">The sequence shown here is derived from an EMBL/GenBank/DDBJ whole genome shotgun (WGS) entry which is preliminary data.</text>
</comment>
<dbReference type="OrthoDB" id="5362978at2759"/>
<dbReference type="Proteomes" id="UP000807353">
    <property type="component" value="Unassembled WGS sequence"/>
</dbReference>
<name>A0A9P6CIM0_9AGAR</name>
<gene>
    <name evidence="1" type="ORF">BDZ94DRAFT_1248323</name>
</gene>
<evidence type="ECO:0000313" key="1">
    <source>
        <dbReference type="EMBL" id="KAF9467527.1"/>
    </source>
</evidence>